<comment type="catalytic activity">
    <reaction evidence="1">
        <text>RNA(n) + a ribonucleoside 5'-triphosphate = RNA(n+1) + diphosphate</text>
        <dbReference type="Rhea" id="RHEA:21248"/>
        <dbReference type="Rhea" id="RHEA-COMP:14527"/>
        <dbReference type="Rhea" id="RHEA-COMP:17342"/>
        <dbReference type="ChEBI" id="CHEBI:33019"/>
        <dbReference type="ChEBI" id="CHEBI:61557"/>
        <dbReference type="ChEBI" id="CHEBI:140395"/>
        <dbReference type="EC" id="2.7.7.48"/>
    </reaction>
</comment>
<gene>
    <name evidence="4" type="ORF">EWM64_g10615</name>
</gene>
<dbReference type="PANTHER" id="PTHR23079:SF14">
    <property type="entry name" value="RNA-DEPENDENT RNA POLYMERASE"/>
    <property type="match status" value="1"/>
</dbReference>
<reference evidence="4 5" key="1">
    <citation type="submission" date="2019-02" db="EMBL/GenBank/DDBJ databases">
        <title>Genome sequencing of the rare red list fungi Hericium alpestre (H. flagellum).</title>
        <authorList>
            <person name="Buettner E."/>
            <person name="Kellner H."/>
        </authorList>
    </citation>
    <scope>NUCLEOTIDE SEQUENCE [LARGE SCALE GENOMIC DNA]</scope>
    <source>
        <strain evidence="4 5">DSM 108284</strain>
    </source>
</reference>
<proteinExistence type="inferred from homology"/>
<feature type="compositionally biased region" description="Acidic residues" evidence="2">
    <location>
        <begin position="11"/>
        <end position="20"/>
    </location>
</feature>
<feature type="domain" description="RDRP core" evidence="3">
    <location>
        <begin position="36"/>
        <end position="324"/>
    </location>
</feature>
<feature type="non-terminal residue" evidence="4">
    <location>
        <position position="1"/>
    </location>
</feature>
<keyword evidence="1" id="KW-0696">RNA-directed RNA polymerase</keyword>
<dbReference type="EC" id="2.7.7.48" evidence="1"/>
<dbReference type="AlphaFoldDB" id="A0A4Y9ZHA7"/>
<dbReference type="GO" id="GO:0003968">
    <property type="term" value="F:RNA-directed RNA polymerase activity"/>
    <property type="evidence" value="ECO:0007669"/>
    <property type="project" value="UniProtKB-KW"/>
</dbReference>
<dbReference type="GO" id="GO:0031380">
    <property type="term" value="C:nuclear RNA-directed RNA polymerase complex"/>
    <property type="evidence" value="ECO:0007669"/>
    <property type="project" value="TreeGrafter"/>
</dbReference>
<name>A0A4Y9ZHA7_9AGAM</name>
<dbReference type="PANTHER" id="PTHR23079">
    <property type="entry name" value="RNA-DEPENDENT RNA POLYMERASE"/>
    <property type="match status" value="1"/>
</dbReference>
<dbReference type="GO" id="GO:0003723">
    <property type="term" value="F:RNA binding"/>
    <property type="evidence" value="ECO:0007669"/>
    <property type="project" value="UniProtKB-KW"/>
</dbReference>
<dbReference type="Proteomes" id="UP000298061">
    <property type="component" value="Unassembled WGS sequence"/>
</dbReference>
<sequence length="537" mass="61444">LARVRGLRAFDDEDDEDDNGEVNGSSSAWWEDEVSGCPSTLEETVLVFLDSGFRPDKNPILAEKLRAVVKKAIGRHAAHRIEMPHFNATASMLAIDPSGKLKPGQIHVKSSHHNLKMPNGDMTDRLTGTVLVMRNPVKLSRDVQKVEAVRIPELGDYVDVIVFSTQGECSLASLLGGGDYDGDKVEVIWQPEIVQNFTNADLELSKPPTNLMRSFRVENETVTDFLQRMAQPMDSTEAERMRGFQSVLMAPLRDPAVVGIYSGLHDNAMYSLGYNNPETVRLGYMFCTTLDGSKTGLSVLDSVFIQDKRKYFISRAPIWKKKFEERREEPGLRFDTSNQSPISRGENLPLFIMDYLQKVVKHESDGQYALVERFFRQYSHEMLPNDEVLEGPYLKAVARMKKQSEPFKERMKAELSVIEKHVQECYEHHQQKMTGTKFTELRIELRQNLLRDLSREFVSKPAEDELSFLRIFSDEEVWKIRASYAYYYDHFGKKPSRFPWNVAMRTLGDIKGGANRLHKTVSSDFYPFMEVRKSAIT</sequence>
<evidence type="ECO:0000313" key="5">
    <source>
        <dbReference type="Proteomes" id="UP000298061"/>
    </source>
</evidence>
<evidence type="ECO:0000256" key="2">
    <source>
        <dbReference type="SAM" id="MobiDB-lite"/>
    </source>
</evidence>
<evidence type="ECO:0000259" key="3">
    <source>
        <dbReference type="Pfam" id="PF05183"/>
    </source>
</evidence>
<evidence type="ECO:0000256" key="1">
    <source>
        <dbReference type="RuleBase" id="RU363098"/>
    </source>
</evidence>
<dbReference type="OrthoDB" id="10055769at2759"/>
<protein>
    <recommendedName>
        <fullName evidence="1">RNA-dependent RNA polymerase</fullName>
        <ecNumber evidence="1">2.7.7.48</ecNumber>
    </recommendedName>
</protein>
<keyword evidence="1" id="KW-0808">Transferase</keyword>
<comment type="similarity">
    <text evidence="1">Belongs to the RdRP family.</text>
</comment>
<keyword evidence="5" id="KW-1185">Reference proteome</keyword>
<dbReference type="STRING" id="135208.A0A4Y9ZHA7"/>
<comment type="caution">
    <text evidence="4">The sequence shown here is derived from an EMBL/GenBank/DDBJ whole genome shotgun (WGS) entry which is preliminary data.</text>
</comment>
<keyword evidence="1" id="KW-0694">RNA-binding</keyword>
<organism evidence="4 5">
    <name type="scientific">Hericium alpestre</name>
    <dbReference type="NCBI Taxonomy" id="135208"/>
    <lineage>
        <taxon>Eukaryota</taxon>
        <taxon>Fungi</taxon>
        <taxon>Dikarya</taxon>
        <taxon>Basidiomycota</taxon>
        <taxon>Agaricomycotina</taxon>
        <taxon>Agaricomycetes</taxon>
        <taxon>Russulales</taxon>
        <taxon>Hericiaceae</taxon>
        <taxon>Hericium</taxon>
    </lineage>
</organism>
<dbReference type="InterPro" id="IPR007855">
    <property type="entry name" value="RDRP"/>
</dbReference>
<keyword evidence="1" id="KW-0548">Nucleotidyltransferase</keyword>
<dbReference type="InterPro" id="IPR057596">
    <property type="entry name" value="RDRP_core"/>
</dbReference>
<evidence type="ECO:0000313" key="4">
    <source>
        <dbReference type="EMBL" id="TFY73397.1"/>
    </source>
</evidence>
<accession>A0A4Y9ZHA7</accession>
<dbReference type="GO" id="GO:0030422">
    <property type="term" value="P:siRNA processing"/>
    <property type="evidence" value="ECO:0007669"/>
    <property type="project" value="TreeGrafter"/>
</dbReference>
<feature type="region of interest" description="Disordered" evidence="2">
    <location>
        <begin position="1"/>
        <end position="33"/>
    </location>
</feature>
<dbReference type="EMBL" id="SFCI01002908">
    <property type="protein sequence ID" value="TFY73397.1"/>
    <property type="molecule type" value="Genomic_DNA"/>
</dbReference>
<dbReference type="Pfam" id="PF05183">
    <property type="entry name" value="RdRP"/>
    <property type="match status" value="1"/>
</dbReference>